<organism evidence="3 4">
    <name type="scientific">Brassicogethes aeneus</name>
    <name type="common">Rape pollen beetle</name>
    <name type="synonym">Meligethes aeneus</name>
    <dbReference type="NCBI Taxonomy" id="1431903"/>
    <lineage>
        <taxon>Eukaryota</taxon>
        <taxon>Metazoa</taxon>
        <taxon>Ecdysozoa</taxon>
        <taxon>Arthropoda</taxon>
        <taxon>Hexapoda</taxon>
        <taxon>Insecta</taxon>
        <taxon>Pterygota</taxon>
        <taxon>Neoptera</taxon>
        <taxon>Endopterygota</taxon>
        <taxon>Coleoptera</taxon>
        <taxon>Polyphaga</taxon>
        <taxon>Cucujiformia</taxon>
        <taxon>Nitidulidae</taxon>
        <taxon>Meligethinae</taxon>
        <taxon>Brassicogethes</taxon>
    </lineage>
</organism>
<feature type="transmembrane region" description="Helical" evidence="2">
    <location>
        <begin position="211"/>
        <end position="230"/>
    </location>
</feature>
<sequence>MGSLPNLHELDKLENAYKPGPALGHLCGGCNGALSTEEKTKIMHRYSGHTRITKAMSNPHDSNRIVTCDDVMIEHMATYSPISTKSRFNFNFQTNPQNRRRDSLNSSIGATSVRRLLAVVRGGNVAFKNNCAPIYTRRVLLSNLAVLCMSHLLATAAFLPFLALQSSVSIWFTPVKSEIGVNVNVGSFIMSMVYLVAAVFALMAPYAVKRVGSSMMIVFCYGIMTIFYAAHVFPHLYYILPASLALGVCIGLLSGAHISFLFTLSHRITGLFHDEDEESRQARKTCVVRRVARAFQGAQDFGLIVGSILSAILINYTVNIKNGTYIASYEDNNTTISDDCYSNISYNLPHCSNISQTVVFSNTYDYNSYLDNIFDRTEDGRLCGSQACPYIFQNAQNATELINTNNFNFKVLPIKSSEILAGVYTGCLLAALLLAVLGLDKIKMLVYQDPMERGEVMAALRSAKEAFYDKKLELAAPLAVFIGAEQALMYADFSKSYVVCTLGIHRLNLVFLAMGILQSIAACTLSMLLRSVRRYYIVGVGFTFHACLIMVLLVWKPIEDDPALFYVISASWGVCNAIWEMLNFTLLTGLYSDNWESAFANSYFYRYMGFSVAFSLHSLMCNYFKLYFLGFLMLVSVIPFTWLEIKLENMRKGKNITRL</sequence>
<keyword evidence="2" id="KW-1133">Transmembrane helix</keyword>
<dbReference type="GO" id="GO:0043266">
    <property type="term" value="P:regulation of potassium ion transport"/>
    <property type="evidence" value="ECO:0007669"/>
    <property type="project" value="TreeGrafter"/>
</dbReference>
<feature type="transmembrane region" description="Helical" evidence="2">
    <location>
        <begin position="509"/>
        <end position="529"/>
    </location>
</feature>
<dbReference type="Gene3D" id="1.20.1250.20">
    <property type="entry name" value="MFS general substrate transporter like domains"/>
    <property type="match status" value="1"/>
</dbReference>
<comment type="similarity">
    <text evidence="1">Belongs to the unc-93 family.</text>
</comment>
<dbReference type="SUPFAM" id="SSF103473">
    <property type="entry name" value="MFS general substrate transporter"/>
    <property type="match status" value="2"/>
</dbReference>
<feature type="transmembrane region" description="Helical" evidence="2">
    <location>
        <begin position="144"/>
        <end position="163"/>
    </location>
</feature>
<keyword evidence="2" id="KW-0472">Membrane</keyword>
<reference evidence="3" key="1">
    <citation type="submission" date="2021-12" db="EMBL/GenBank/DDBJ databases">
        <authorList>
            <person name="King R."/>
        </authorList>
    </citation>
    <scope>NUCLEOTIDE SEQUENCE</scope>
</reference>
<feature type="transmembrane region" description="Helical" evidence="2">
    <location>
        <begin position="603"/>
        <end position="620"/>
    </location>
</feature>
<dbReference type="GO" id="GO:0055120">
    <property type="term" value="C:striated muscle dense body"/>
    <property type="evidence" value="ECO:0007669"/>
    <property type="project" value="TreeGrafter"/>
</dbReference>
<dbReference type="PANTHER" id="PTHR19444:SF11">
    <property type="entry name" value="UNC93-LIKE PROTEIN"/>
    <property type="match status" value="1"/>
</dbReference>
<feature type="transmembrane region" description="Helical" evidence="2">
    <location>
        <begin position="626"/>
        <end position="645"/>
    </location>
</feature>
<dbReference type="EMBL" id="OV121141">
    <property type="protein sequence ID" value="CAH0548854.1"/>
    <property type="molecule type" value="Genomic_DNA"/>
</dbReference>
<dbReference type="InterPro" id="IPR036259">
    <property type="entry name" value="MFS_trans_sf"/>
</dbReference>
<feature type="transmembrane region" description="Helical" evidence="2">
    <location>
        <begin position="183"/>
        <end position="204"/>
    </location>
</feature>
<dbReference type="GO" id="GO:0006937">
    <property type="term" value="P:regulation of muscle contraction"/>
    <property type="evidence" value="ECO:0007669"/>
    <property type="project" value="TreeGrafter"/>
</dbReference>
<dbReference type="Proteomes" id="UP001154078">
    <property type="component" value="Chromosome 10"/>
</dbReference>
<accession>A0A9P0FCZ6</accession>
<proteinExistence type="inferred from homology"/>
<dbReference type="AlphaFoldDB" id="A0A9P0FCZ6"/>
<protein>
    <recommendedName>
        <fullName evidence="5">UNC93-like protein</fullName>
    </recommendedName>
</protein>
<dbReference type="OrthoDB" id="10010517at2759"/>
<dbReference type="GO" id="GO:0005886">
    <property type="term" value="C:plasma membrane"/>
    <property type="evidence" value="ECO:0007669"/>
    <property type="project" value="TreeGrafter"/>
</dbReference>
<feature type="transmembrane region" description="Helical" evidence="2">
    <location>
        <begin position="564"/>
        <end position="591"/>
    </location>
</feature>
<evidence type="ECO:0000256" key="2">
    <source>
        <dbReference type="SAM" id="Phobius"/>
    </source>
</evidence>
<name>A0A9P0FCZ6_BRAAE</name>
<dbReference type="InterPro" id="IPR051951">
    <property type="entry name" value="UNC-93_regulatory"/>
</dbReference>
<feature type="transmembrane region" description="Helical" evidence="2">
    <location>
        <begin position="536"/>
        <end position="558"/>
    </location>
</feature>
<feature type="transmembrane region" description="Helical" evidence="2">
    <location>
        <begin position="419"/>
        <end position="439"/>
    </location>
</feature>
<evidence type="ECO:0000313" key="3">
    <source>
        <dbReference type="EMBL" id="CAH0548854.1"/>
    </source>
</evidence>
<evidence type="ECO:0000313" key="4">
    <source>
        <dbReference type="Proteomes" id="UP001154078"/>
    </source>
</evidence>
<gene>
    <name evidence="3" type="ORF">MELIAE_LOCUS2222</name>
</gene>
<keyword evidence="4" id="KW-1185">Reference proteome</keyword>
<dbReference type="PANTHER" id="PTHR19444">
    <property type="entry name" value="UNC-93 RELATED"/>
    <property type="match status" value="1"/>
</dbReference>
<evidence type="ECO:0008006" key="5">
    <source>
        <dbReference type="Google" id="ProtNLM"/>
    </source>
</evidence>
<keyword evidence="2" id="KW-0812">Transmembrane</keyword>
<dbReference type="GO" id="GO:0015459">
    <property type="term" value="F:potassium channel regulator activity"/>
    <property type="evidence" value="ECO:0007669"/>
    <property type="project" value="TreeGrafter"/>
</dbReference>
<feature type="transmembrane region" description="Helical" evidence="2">
    <location>
        <begin position="236"/>
        <end position="262"/>
    </location>
</feature>
<evidence type="ECO:0000256" key="1">
    <source>
        <dbReference type="ARBA" id="ARBA00009172"/>
    </source>
</evidence>